<dbReference type="AlphaFoldDB" id="A0A7X0U9P9"/>
<name>A0A7X0U9P9_9BURK</name>
<dbReference type="InterPro" id="IPR004839">
    <property type="entry name" value="Aminotransferase_I/II_large"/>
</dbReference>
<dbReference type="SUPFAM" id="SSF46785">
    <property type="entry name" value="Winged helix' DNA-binding domain"/>
    <property type="match status" value="1"/>
</dbReference>
<keyword evidence="8" id="KW-1185">Reference proteome</keyword>
<dbReference type="RefSeq" id="WP_184857675.1">
    <property type="nucleotide sequence ID" value="NZ_JACHLK010000004.1"/>
</dbReference>
<dbReference type="Gene3D" id="3.40.640.10">
    <property type="entry name" value="Type I PLP-dependent aspartate aminotransferase-like (Major domain)"/>
    <property type="match status" value="1"/>
</dbReference>
<protein>
    <submittedName>
        <fullName evidence="7">DNA-binding transcriptional MocR family regulator</fullName>
    </submittedName>
</protein>
<dbReference type="Pfam" id="PF00155">
    <property type="entry name" value="Aminotran_1_2"/>
    <property type="match status" value="1"/>
</dbReference>
<dbReference type="InterPro" id="IPR036388">
    <property type="entry name" value="WH-like_DNA-bd_sf"/>
</dbReference>
<dbReference type="InterPro" id="IPR015421">
    <property type="entry name" value="PyrdxlP-dep_Trfase_major"/>
</dbReference>
<keyword evidence="2" id="KW-0663">Pyridoxal phosphate</keyword>
<evidence type="ECO:0000256" key="5">
    <source>
        <dbReference type="ARBA" id="ARBA00023163"/>
    </source>
</evidence>
<evidence type="ECO:0000256" key="1">
    <source>
        <dbReference type="ARBA" id="ARBA00005384"/>
    </source>
</evidence>
<dbReference type="Gene3D" id="1.10.10.10">
    <property type="entry name" value="Winged helix-like DNA-binding domain superfamily/Winged helix DNA-binding domain"/>
    <property type="match status" value="1"/>
</dbReference>
<dbReference type="GO" id="GO:0030170">
    <property type="term" value="F:pyridoxal phosphate binding"/>
    <property type="evidence" value="ECO:0007669"/>
    <property type="project" value="InterPro"/>
</dbReference>
<evidence type="ECO:0000259" key="6">
    <source>
        <dbReference type="PROSITE" id="PS50949"/>
    </source>
</evidence>
<sequence length="504" mass="55102">MAKNSSVLQHSYLQLAQQLRRDIARRRYAPGERLPSVRALAAAQGVSVDTVVRCYRHLEALGVVQARHKSGMYVAELEPAGRAPAVATAAAVAKADNRPAPPPPVELDRLVSLEHRMTQLYALTTQQPLQWGLHLANAAPAWYPTAALARIAQRLLRSQPEMLGTYPTGSGLPALRSQLAAWMAGYGLDLQPQELMVTHGSTEALNVALRAVARPGDAVVVESPVYFGLLQMLGNLGLRAIELPCTPSEGMGLEALEYVLEHESGVRAVVVMPNFQNPLGHTMPERNKRRLLRLVEQHDLALIEDDVFGDLSHTPHRPQPVKAWDRHGRVIYCGSSSKSLAPAFRLGWAAGGRWHARMESLKLSTSLAAPWLEQAVLAEFLRTGGLQPHLRKLRERLAQTTPRAAEAVQRHFPAGTRVHSPAGGWWLWLELPQAVDALALLRLAVGQGIAFTPGVLFSTTAKYAHYLRLNIARPWTRELEQAVRVLGQLAGGLQHAAGAASISR</sequence>
<feature type="domain" description="HTH gntR-type" evidence="6">
    <location>
        <begin position="9"/>
        <end position="77"/>
    </location>
</feature>
<keyword evidence="3" id="KW-0805">Transcription regulation</keyword>
<dbReference type="InterPro" id="IPR036390">
    <property type="entry name" value="WH_DNA-bd_sf"/>
</dbReference>
<accession>A0A7X0U9P9</accession>
<dbReference type="CDD" id="cd00609">
    <property type="entry name" value="AAT_like"/>
    <property type="match status" value="1"/>
</dbReference>
<evidence type="ECO:0000256" key="3">
    <source>
        <dbReference type="ARBA" id="ARBA00023015"/>
    </source>
</evidence>
<evidence type="ECO:0000313" key="8">
    <source>
        <dbReference type="Proteomes" id="UP000575083"/>
    </source>
</evidence>
<comment type="caution">
    <text evidence="7">The sequence shown here is derived from an EMBL/GenBank/DDBJ whole genome shotgun (WGS) entry which is preliminary data.</text>
</comment>
<dbReference type="GO" id="GO:0003677">
    <property type="term" value="F:DNA binding"/>
    <property type="evidence" value="ECO:0007669"/>
    <property type="project" value="UniProtKB-KW"/>
</dbReference>
<dbReference type="EMBL" id="JACHLK010000004">
    <property type="protein sequence ID" value="MBB6560069.1"/>
    <property type="molecule type" value="Genomic_DNA"/>
</dbReference>
<dbReference type="Gene3D" id="3.90.1150.10">
    <property type="entry name" value="Aspartate Aminotransferase, domain 1"/>
    <property type="match status" value="1"/>
</dbReference>
<dbReference type="SMART" id="SM00345">
    <property type="entry name" value="HTH_GNTR"/>
    <property type="match status" value="1"/>
</dbReference>
<dbReference type="InterPro" id="IPR015422">
    <property type="entry name" value="PyrdxlP-dep_Trfase_small"/>
</dbReference>
<gene>
    <name evidence="7" type="ORF">HNP48_002741</name>
</gene>
<dbReference type="InterPro" id="IPR051446">
    <property type="entry name" value="HTH_trans_reg/aminotransferase"/>
</dbReference>
<dbReference type="PROSITE" id="PS50949">
    <property type="entry name" value="HTH_GNTR"/>
    <property type="match status" value="1"/>
</dbReference>
<evidence type="ECO:0000256" key="4">
    <source>
        <dbReference type="ARBA" id="ARBA00023125"/>
    </source>
</evidence>
<keyword evidence="5" id="KW-0804">Transcription</keyword>
<keyword evidence="4 7" id="KW-0238">DNA-binding</keyword>
<dbReference type="GO" id="GO:0003700">
    <property type="term" value="F:DNA-binding transcription factor activity"/>
    <property type="evidence" value="ECO:0007669"/>
    <property type="project" value="InterPro"/>
</dbReference>
<organism evidence="7 8">
    <name type="scientific">Acidovorax soli</name>
    <dbReference type="NCBI Taxonomy" id="592050"/>
    <lineage>
        <taxon>Bacteria</taxon>
        <taxon>Pseudomonadati</taxon>
        <taxon>Pseudomonadota</taxon>
        <taxon>Betaproteobacteria</taxon>
        <taxon>Burkholderiales</taxon>
        <taxon>Comamonadaceae</taxon>
        <taxon>Acidovorax</taxon>
    </lineage>
</organism>
<reference evidence="7 8" key="1">
    <citation type="submission" date="2020-08" db="EMBL/GenBank/DDBJ databases">
        <title>Functional genomics of gut bacteria from endangered species of beetles.</title>
        <authorList>
            <person name="Carlos-Shanley C."/>
        </authorList>
    </citation>
    <scope>NUCLEOTIDE SEQUENCE [LARGE SCALE GENOMIC DNA]</scope>
    <source>
        <strain evidence="7 8">S00198</strain>
    </source>
</reference>
<dbReference type="PANTHER" id="PTHR46577">
    <property type="entry name" value="HTH-TYPE TRANSCRIPTIONAL REGULATORY PROTEIN GABR"/>
    <property type="match status" value="1"/>
</dbReference>
<dbReference type="Proteomes" id="UP000575083">
    <property type="component" value="Unassembled WGS sequence"/>
</dbReference>
<dbReference type="Pfam" id="PF00392">
    <property type="entry name" value="GntR"/>
    <property type="match status" value="1"/>
</dbReference>
<proteinExistence type="inferred from homology"/>
<dbReference type="InterPro" id="IPR000524">
    <property type="entry name" value="Tscrpt_reg_HTH_GntR"/>
</dbReference>
<comment type="similarity">
    <text evidence="1">In the C-terminal section; belongs to the class-I pyridoxal-phosphate-dependent aminotransferase family.</text>
</comment>
<evidence type="ECO:0000256" key="2">
    <source>
        <dbReference type="ARBA" id="ARBA00022898"/>
    </source>
</evidence>
<dbReference type="SUPFAM" id="SSF53383">
    <property type="entry name" value="PLP-dependent transferases"/>
    <property type="match status" value="1"/>
</dbReference>
<dbReference type="InterPro" id="IPR015424">
    <property type="entry name" value="PyrdxlP-dep_Trfase"/>
</dbReference>
<dbReference type="CDD" id="cd07377">
    <property type="entry name" value="WHTH_GntR"/>
    <property type="match status" value="1"/>
</dbReference>
<dbReference type="PANTHER" id="PTHR46577:SF2">
    <property type="entry name" value="TRANSCRIPTIONAL REGULATORY PROTEIN"/>
    <property type="match status" value="1"/>
</dbReference>
<evidence type="ECO:0000313" key="7">
    <source>
        <dbReference type="EMBL" id="MBB6560069.1"/>
    </source>
</evidence>